<dbReference type="InterPro" id="IPR001623">
    <property type="entry name" value="DnaJ_domain"/>
</dbReference>
<dbReference type="RefSeq" id="WP_112397985.1">
    <property type="nucleotide sequence ID" value="NZ_JAVDUP010000001.1"/>
</dbReference>
<sequence>MRDPYKVLGVRKDAGADEIKSAWRNLAKTAHPDHNPGDPTASERFAEIGRAYETLKDPQKRSRYDQIARMAEAKGQSQEQTIIQQRQAAREAAERAKAARANADKIMEELARANARKAAASAASGQHGNAAESPEDMVERIFGVKTGQAQQAQATADVGAQQAEKPREQPTTAASEELQMEEEQYAAVSASAGSRSAFGILGSLVRRITGGNVPEKPPEKTPEVAAEATVTLDDMLKSRWIIVPLPDGREARFQATTDISNGQVLHLKGQGLKLQGMLRGDVAVTVHLSTDGRFTLEGSDVRTILPVSIENAVLGCETTVEGLNGLVRITVPAWSGSDQIIRISGEGLPNGNGAKGDLIVELRLMLWEKPDDKVTDLMRSMREGLFL</sequence>
<dbReference type="PROSITE" id="PS50076">
    <property type="entry name" value="DNAJ_2"/>
    <property type="match status" value="1"/>
</dbReference>
<dbReference type="Pfam" id="PF00226">
    <property type="entry name" value="DnaJ"/>
    <property type="match status" value="1"/>
</dbReference>
<organism evidence="5 6">
    <name type="scientific">Rhizobium miluonense</name>
    <dbReference type="NCBI Taxonomy" id="411945"/>
    <lineage>
        <taxon>Bacteria</taxon>
        <taxon>Pseudomonadati</taxon>
        <taxon>Pseudomonadota</taxon>
        <taxon>Alphaproteobacteria</taxon>
        <taxon>Hyphomicrobiales</taxon>
        <taxon>Rhizobiaceae</taxon>
        <taxon>Rhizobium/Agrobacterium group</taxon>
        <taxon>Rhizobium</taxon>
    </lineage>
</organism>
<dbReference type="SMART" id="SM00271">
    <property type="entry name" value="DnaJ"/>
    <property type="match status" value="1"/>
</dbReference>
<dbReference type="InterPro" id="IPR008971">
    <property type="entry name" value="HSP40/DnaJ_pept-bd"/>
</dbReference>
<dbReference type="CDD" id="cd06257">
    <property type="entry name" value="DnaJ"/>
    <property type="match status" value="1"/>
</dbReference>
<accession>A0ABU1SK45</accession>
<dbReference type="CDD" id="cd10747">
    <property type="entry name" value="DnaJ_C"/>
    <property type="match status" value="1"/>
</dbReference>
<evidence type="ECO:0000259" key="4">
    <source>
        <dbReference type="PROSITE" id="PS50076"/>
    </source>
</evidence>
<dbReference type="Pfam" id="PF01556">
    <property type="entry name" value="DnaJ_C"/>
    <property type="match status" value="1"/>
</dbReference>
<feature type="compositionally biased region" description="Low complexity" evidence="3">
    <location>
        <begin position="148"/>
        <end position="163"/>
    </location>
</feature>
<dbReference type="InterPro" id="IPR002939">
    <property type="entry name" value="DnaJ_C"/>
</dbReference>
<dbReference type="SUPFAM" id="SSF46565">
    <property type="entry name" value="Chaperone J-domain"/>
    <property type="match status" value="1"/>
</dbReference>
<reference evidence="5 6" key="1">
    <citation type="submission" date="2023-07" db="EMBL/GenBank/DDBJ databases">
        <title>Sorghum-associated microbial communities from plants grown in Nebraska, USA.</title>
        <authorList>
            <person name="Schachtman D."/>
        </authorList>
    </citation>
    <scope>NUCLEOTIDE SEQUENCE [LARGE SCALE GENOMIC DNA]</scope>
    <source>
        <strain evidence="5 6">3199</strain>
    </source>
</reference>
<evidence type="ECO:0000256" key="1">
    <source>
        <dbReference type="ARBA" id="ARBA00023186"/>
    </source>
</evidence>
<name>A0ABU1SK45_9HYPH</name>
<keyword evidence="1" id="KW-0143">Chaperone</keyword>
<dbReference type="PANTHER" id="PTHR44145:SF3">
    <property type="entry name" value="DNAJ HOMOLOG SUBFAMILY A MEMBER 3, MITOCHONDRIAL"/>
    <property type="match status" value="1"/>
</dbReference>
<proteinExistence type="predicted"/>
<dbReference type="SUPFAM" id="SSF49493">
    <property type="entry name" value="HSP40/DnaJ peptide-binding domain"/>
    <property type="match status" value="2"/>
</dbReference>
<keyword evidence="2" id="KW-0175">Coiled coil</keyword>
<dbReference type="Gene3D" id="1.10.287.110">
    <property type="entry name" value="DnaJ domain"/>
    <property type="match status" value="1"/>
</dbReference>
<evidence type="ECO:0000313" key="5">
    <source>
        <dbReference type="EMBL" id="MDR6899153.1"/>
    </source>
</evidence>
<dbReference type="PROSITE" id="PS00636">
    <property type="entry name" value="DNAJ_1"/>
    <property type="match status" value="1"/>
</dbReference>
<dbReference type="Proteomes" id="UP001250791">
    <property type="component" value="Unassembled WGS sequence"/>
</dbReference>
<gene>
    <name evidence="5" type="ORF">J2W52_000741</name>
</gene>
<evidence type="ECO:0000256" key="2">
    <source>
        <dbReference type="SAM" id="Coils"/>
    </source>
</evidence>
<feature type="region of interest" description="Disordered" evidence="3">
    <location>
        <begin position="146"/>
        <end position="178"/>
    </location>
</feature>
<dbReference type="PRINTS" id="PR00625">
    <property type="entry name" value="JDOMAIN"/>
</dbReference>
<comment type="caution">
    <text evidence="5">The sequence shown here is derived from an EMBL/GenBank/DDBJ whole genome shotgun (WGS) entry which is preliminary data.</text>
</comment>
<evidence type="ECO:0000313" key="6">
    <source>
        <dbReference type="Proteomes" id="UP001250791"/>
    </source>
</evidence>
<feature type="domain" description="J" evidence="4">
    <location>
        <begin position="3"/>
        <end position="68"/>
    </location>
</feature>
<keyword evidence="6" id="KW-1185">Reference proteome</keyword>
<feature type="coiled-coil region" evidence="2">
    <location>
        <begin position="82"/>
        <end position="123"/>
    </location>
</feature>
<protein>
    <submittedName>
        <fullName evidence="5">DnaJ-class molecular chaperone</fullName>
    </submittedName>
</protein>
<dbReference type="InterPro" id="IPR051938">
    <property type="entry name" value="Apopto_cytoskel_mod"/>
</dbReference>
<dbReference type="EMBL" id="JAVDUP010000001">
    <property type="protein sequence ID" value="MDR6899153.1"/>
    <property type="molecule type" value="Genomic_DNA"/>
</dbReference>
<dbReference type="InterPro" id="IPR018253">
    <property type="entry name" value="DnaJ_domain_CS"/>
</dbReference>
<dbReference type="InterPro" id="IPR036869">
    <property type="entry name" value="J_dom_sf"/>
</dbReference>
<dbReference type="PANTHER" id="PTHR44145">
    <property type="entry name" value="DNAJ HOMOLOG SUBFAMILY A MEMBER 3, MITOCHONDRIAL"/>
    <property type="match status" value="1"/>
</dbReference>
<evidence type="ECO:0000256" key="3">
    <source>
        <dbReference type="SAM" id="MobiDB-lite"/>
    </source>
</evidence>
<dbReference type="Gene3D" id="2.60.260.20">
    <property type="entry name" value="Urease metallochaperone UreE, N-terminal domain"/>
    <property type="match status" value="2"/>
</dbReference>